<evidence type="ECO:0000256" key="2">
    <source>
        <dbReference type="ARBA" id="ARBA00007193"/>
    </source>
</evidence>
<evidence type="ECO:0000256" key="6">
    <source>
        <dbReference type="ARBA" id="ARBA00022989"/>
    </source>
</evidence>
<comment type="similarity">
    <text evidence="2 12">Belongs to the amiloride-sensitive sodium channel (TC 1.A.6) family.</text>
</comment>
<evidence type="ECO:0000256" key="4">
    <source>
        <dbReference type="ARBA" id="ARBA00022461"/>
    </source>
</evidence>
<dbReference type="GO" id="GO:0015280">
    <property type="term" value="F:ligand-gated sodium channel activity"/>
    <property type="evidence" value="ECO:0007669"/>
    <property type="project" value="TreeGrafter"/>
</dbReference>
<sequence length="388" mass="45033">MKRKGKKPRMFLKTHSKVHILKSQSSSRIKRNLVTAVHSKVFKDRNRNKKWYYLSKVKWRTVLNVLGFFGIIVGCVYQCGLFLSLYLDYPTTVEFNVANEATLDFPAVTVCNSNPVRYKLWCAEDASVCIRKPNETMEDIRIRHADLYDALSREHRIQLGNQFDDFLLYAEYEDKSVKNDFTQYYDYEFTNCYTFNSVWGNQSTPVKSAFLFNPVTGTSSELIMCVNIDVSNYGNLTGTVVGRVRLTIHANDIVPNPTYDAATLEAGEFYSYAVQKVTTELLERPYQTSCRNYEKEKEIRTGARMSQKNCLLECFKNETEKMCGCTYRRLSLMYNAAPCELRPQKHCLEVVEEQVFELCNPQCPMGCKKIEFQFVATDSEPLREVRWL</sequence>
<evidence type="ECO:0000256" key="8">
    <source>
        <dbReference type="ARBA" id="ARBA00023065"/>
    </source>
</evidence>
<keyword evidence="4 12" id="KW-0894">Sodium channel</keyword>
<evidence type="ECO:0000256" key="10">
    <source>
        <dbReference type="ARBA" id="ARBA00023201"/>
    </source>
</evidence>
<feature type="transmembrane region" description="Helical" evidence="13">
    <location>
        <begin position="62"/>
        <end position="87"/>
    </location>
</feature>
<keyword evidence="8 12" id="KW-0406">Ion transport</keyword>
<evidence type="ECO:0000256" key="1">
    <source>
        <dbReference type="ARBA" id="ARBA00004141"/>
    </source>
</evidence>
<dbReference type="Proteomes" id="UP000827092">
    <property type="component" value="Unassembled WGS sequence"/>
</dbReference>
<dbReference type="AlphaFoldDB" id="A0AAV6UH39"/>
<name>A0AAV6UH39_9ARAC</name>
<evidence type="ECO:0000256" key="5">
    <source>
        <dbReference type="ARBA" id="ARBA00022692"/>
    </source>
</evidence>
<keyword evidence="9 13" id="KW-0472">Membrane</keyword>
<evidence type="ECO:0000256" key="11">
    <source>
        <dbReference type="ARBA" id="ARBA00023303"/>
    </source>
</evidence>
<protein>
    <submittedName>
        <fullName evidence="14">Uncharacterized protein</fullName>
    </submittedName>
</protein>
<evidence type="ECO:0000256" key="12">
    <source>
        <dbReference type="RuleBase" id="RU000679"/>
    </source>
</evidence>
<comment type="caution">
    <text evidence="14">The sequence shown here is derived from an EMBL/GenBank/DDBJ whole genome shotgun (WGS) entry which is preliminary data.</text>
</comment>
<gene>
    <name evidence="14" type="ORF">JTE90_003856</name>
</gene>
<evidence type="ECO:0000313" key="14">
    <source>
        <dbReference type="EMBL" id="KAG8183505.1"/>
    </source>
</evidence>
<keyword evidence="6 13" id="KW-1133">Transmembrane helix</keyword>
<keyword evidence="11 12" id="KW-0407">Ion channel</keyword>
<dbReference type="Pfam" id="PF00858">
    <property type="entry name" value="ASC"/>
    <property type="match status" value="1"/>
</dbReference>
<accession>A0AAV6UH39</accession>
<keyword evidence="7" id="KW-0915">Sodium</keyword>
<dbReference type="EMBL" id="JAFNEN010000414">
    <property type="protein sequence ID" value="KAG8183505.1"/>
    <property type="molecule type" value="Genomic_DNA"/>
</dbReference>
<dbReference type="PRINTS" id="PR01078">
    <property type="entry name" value="AMINACHANNEL"/>
</dbReference>
<evidence type="ECO:0000313" key="15">
    <source>
        <dbReference type="Proteomes" id="UP000827092"/>
    </source>
</evidence>
<evidence type="ECO:0000256" key="3">
    <source>
        <dbReference type="ARBA" id="ARBA00022448"/>
    </source>
</evidence>
<dbReference type="PANTHER" id="PTHR11690">
    <property type="entry name" value="AMILORIDE-SENSITIVE SODIUM CHANNEL-RELATED"/>
    <property type="match status" value="1"/>
</dbReference>
<keyword evidence="15" id="KW-1185">Reference proteome</keyword>
<keyword evidence="10 12" id="KW-0739">Sodium transport</keyword>
<evidence type="ECO:0000256" key="9">
    <source>
        <dbReference type="ARBA" id="ARBA00023136"/>
    </source>
</evidence>
<keyword evidence="3 12" id="KW-0813">Transport</keyword>
<evidence type="ECO:0000256" key="7">
    <source>
        <dbReference type="ARBA" id="ARBA00023053"/>
    </source>
</evidence>
<dbReference type="Gene3D" id="2.60.470.10">
    <property type="entry name" value="Acid-sensing ion channels like domains"/>
    <property type="match status" value="1"/>
</dbReference>
<reference evidence="14 15" key="1">
    <citation type="journal article" date="2022" name="Nat. Ecol. Evol.">
        <title>A masculinizing supergene underlies an exaggerated male reproductive morph in a spider.</title>
        <authorList>
            <person name="Hendrickx F."/>
            <person name="De Corte Z."/>
            <person name="Sonet G."/>
            <person name="Van Belleghem S.M."/>
            <person name="Kostlbacher S."/>
            <person name="Vangestel C."/>
        </authorList>
    </citation>
    <scope>NUCLEOTIDE SEQUENCE [LARGE SCALE GENOMIC DNA]</scope>
    <source>
        <strain evidence="14">W744_W776</strain>
    </source>
</reference>
<dbReference type="InterPro" id="IPR001873">
    <property type="entry name" value="ENaC"/>
</dbReference>
<proteinExistence type="inferred from homology"/>
<organism evidence="14 15">
    <name type="scientific">Oedothorax gibbosus</name>
    <dbReference type="NCBI Taxonomy" id="931172"/>
    <lineage>
        <taxon>Eukaryota</taxon>
        <taxon>Metazoa</taxon>
        <taxon>Ecdysozoa</taxon>
        <taxon>Arthropoda</taxon>
        <taxon>Chelicerata</taxon>
        <taxon>Arachnida</taxon>
        <taxon>Araneae</taxon>
        <taxon>Araneomorphae</taxon>
        <taxon>Entelegynae</taxon>
        <taxon>Araneoidea</taxon>
        <taxon>Linyphiidae</taxon>
        <taxon>Erigoninae</taxon>
        <taxon>Oedothorax</taxon>
    </lineage>
</organism>
<dbReference type="PANTHER" id="PTHR11690:SF248">
    <property type="entry name" value="PICKPOCKET 17, ISOFORM A"/>
    <property type="match status" value="1"/>
</dbReference>
<evidence type="ECO:0000256" key="13">
    <source>
        <dbReference type="SAM" id="Phobius"/>
    </source>
</evidence>
<dbReference type="GO" id="GO:0005886">
    <property type="term" value="C:plasma membrane"/>
    <property type="evidence" value="ECO:0007669"/>
    <property type="project" value="TreeGrafter"/>
</dbReference>
<keyword evidence="5 12" id="KW-0812">Transmembrane</keyword>
<comment type="subcellular location">
    <subcellularLocation>
        <location evidence="1">Membrane</location>
        <topology evidence="1">Multi-pass membrane protein</topology>
    </subcellularLocation>
</comment>